<accession>A0AAJ1N1W2</accession>
<evidence type="ECO:0000313" key="1">
    <source>
        <dbReference type="EMBL" id="MDE8768387.1"/>
    </source>
</evidence>
<proteinExistence type="predicted"/>
<evidence type="ECO:0008006" key="3">
    <source>
        <dbReference type="Google" id="ProtNLM"/>
    </source>
</evidence>
<sequence length="38" mass="4119">MSGTGNGEVQNFTVYAVVTNTNFTPDTYSDVVTVNVNY</sequence>
<organism evidence="1 2">
    <name type="scientific">Providencia stuartii</name>
    <dbReference type="NCBI Taxonomy" id="588"/>
    <lineage>
        <taxon>Bacteria</taxon>
        <taxon>Pseudomonadati</taxon>
        <taxon>Pseudomonadota</taxon>
        <taxon>Gammaproteobacteria</taxon>
        <taxon>Enterobacterales</taxon>
        <taxon>Morganellaceae</taxon>
        <taxon>Providencia</taxon>
    </lineage>
</organism>
<name>A0AAJ1N1W2_PROST</name>
<dbReference type="EMBL" id="JAREJI010000001">
    <property type="protein sequence ID" value="MDE8768387.1"/>
    <property type="molecule type" value="Genomic_DNA"/>
</dbReference>
<reference evidence="1 2" key="1">
    <citation type="submission" date="2023-03" db="EMBL/GenBank/DDBJ databases">
        <title>WGS of NDM-producing Providencia thailandensis from Ukrainian patients.</title>
        <authorList>
            <person name="Zabicka D."/>
            <person name="Izdebski R."/>
            <person name="Urbanowicz P."/>
            <person name="Biedrzycka M."/>
            <person name="Guzek A."/>
            <person name="Gniadkowski M."/>
        </authorList>
    </citation>
    <scope>NUCLEOTIDE SEQUENCE [LARGE SCALE GENOMIC DNA]</scope>
    <source>
        <strain evidence="1 2">8015-22</strain>
    </source>
</reference>
<dbReference type="AlphaFoldDB" id="A0AAJ1N1W2"/>
<gene>
    <name evidence="1" type="ORF">PZS58_02375</name>
</gene>
<protein>
    <recommendedName>
        <fullName evidence="3">Spore coat protein U domain-containing protein</fullName>
    </recommendedName>
</protein>
<dbReference type="Proteomes" id="UP001163056">
    <property type="component" value="Unassembled WGS sequence"/>
</dbReference>
<comment type="caution">
    <text evidence="1">The sequence shown here is derived from an EMBL/GenBank/DDBJ whole genome shotgun (WGS) entry which is preliminary data.</text>
</comment>
<evidence type="ECO:0000313" key="2">
    <source>
        <dbReference type="Proteomes" id="UP001163056"/>
    </source>
</evidence>